<gene>
    <name evidence="3" type="ORF">G9C98_005656</name>
</gene>
<feature type="compositionally biased region" description="Low complexity" evidence="2">
    <location>
        <begin position="639"/>
        <end position="655"/>
    </location>
</feature>
<reference evidence="3" key="1">
    <citation type="submission" date="2020-03" db="EMBL/GenBank/DDBJ databases">
        <authorList>
            <person name="Chebbi M.A."/>
            <person name="Drezen J.M."/>
        </authorList>
    </citation>
    <scope>NUCLEOTIDE SEQUENCE</scope>
    <source>
        <tissue evidence="3">Whole body</tissue>
    </source>
</reference>
<protein>
    <submittedName>
        <fullName evidence="3">Uncharacterized protein</fullName>
    </submittedName>
</protein>
<keyword evidence="4" id="KW-1185">Reference proteome</keyword>
<feature type="coiled-coil region" evidence="1">
    <location>
        <begin position="84"/>
        <end position="111"/>
    </location>
</feature>
<evidence type="ECO:0000313" key="4">
    <source>
        <dbReference type="Proteomes" id="UP000729913"/>
    </source>
</evidence>
<dbReference type="Proteomes" id="UP000729913">
    <property type="component" value="Unassembled WGS sequence"/>
</dbReference>
<reference evidence="3" key="2">
    <citation type="submission" date="2021-04" db="EMBL/GenBank/DDBJ databases">
        <title>Genome-wide patterns of bracovirus chromosomal integration into multiple host tissues during parasitism.</title>
        <authorList>
            <person name="Chebbi M.A.C."/>
        </authorList>
    </citation>
    <scope>NUCLEOTIDE SEQUENCE</scope>
    <source>
        <tissue evidence="3">Whole body</tissue>
    </source>
</reference>
<feature type="region of interest" description="Disordered" evidence="2">
    <location>
        <begin position="639"/>
        <end position="668"/>
    </location>
</feature>
<keyword evidence="1" id="KW-0175">Coiled coil</keyword>
<feature type="region of interest" description="Disordered" evidence="2">
    <location>
        <begin position="549"/>
        <end position="574"/>
    </location>
</feature>
<evidence type="ECO:0000256" key="2">
    <source>
        <dbReference type="SAM" id="MobiDB-lite"/>
    </source>
</evidence>
<accession>A0A8J5R9E0</accession>
<name>A0A8J5R9E0_9HYME</name>
<feature type="region of interest" description="Disordered" evidence="2">
    <location>
        <begin position="131"/>
        <end position="163"/>
    </location>
</feature>
<organism evidence="3 4">
    <name type="scientific">Cotesia typhae</name>
    <dbReference type="NCBI Taxonomy" id="2053667"/>
    <lineage>
        <taxon>Eukaryota</taxon>
        <taxon>Metazoa</taxon>
        <taxon>Ecdysozoa</taxon>
        <taxon>Arthropoda</taxon>
        <taxon>Hexapoda</taxon>
        <taxon>Insecta</taxon>
        <taxon>Pterygota</taxon>
        <taxon>Neoptera</taxon>
        <taxon>Endopterygota</taxon>
        <taxon>Hymenoptera</taxon>
        <taxon>Apocrita</taxon>
        <taxon>Ichneumonoidea</taxon>
        <taxon>Braconidae</taxon>
        <taxon>Microgastrinae</taxon>
        <taxon>Cotesia</taxon>
    </lineage>
</organism>
<comment type="caution">
    <text evidence="3">The sequence shown here is derived from an EMBL/GenBank/DDBJ whole genome shotgun (WGS) entry which is preliminary data.</text>
</comment>
<dbReference type="OrthoDB" id="8193942at2759"/>
<dbReference type="EMBL" id="JAAOIC020000047">
    <property type="protein sequence ID" value="KAG8037446.1"/>
    <property type="molecule type" value="Genomic_DNA"/>
</dbReference>
<proteinExistence type="predicted"/>
<dbReference type="AlphaFoldDB" id="A0A8J5R9E0"/>
<sequence>MSSVIKSIKYNYSNNEISPESIDVSDDDDFNFKYVPSNQFKYIVKDVRRQRTKNDEERVWTSFVNRQDQKPSYYPECYHGVDAKQLLRENLQEVDEELRKFDADSEQTERLTVCTSDYKRSDLPSKEDKKSLKFDYQIENDEDNDSESSSTLRAVQKEDEDELIYERSPVSQLDFKSKTTKLRYEHTIRHHHERPCTFYRDCNCRDCISTPEFISQNGSNQYSSHVVRIDPVVAHKILGIQAKISELLDEISYRLCRIPQPDGDIDLKRRQQRVMEFAIRFSRNYLYELRRQMSDVQRHVRVMSPSARRPTKRVLSLHMHALEQKLCSIHQLLLNALSAYCKHIPSSILKGHPGKLKEILQVVVDLRDVCSKINLTAELFGAGDTAPLPLGKDTQKRCYAILSKLRLTSNHESVYNHTAPTLIGTSASEAKRRNHLDNRKHNQNRFSMYCVDSKYSKCLRNRRPVTVGVCPRTAVGRLKLNNPASGPIEPPHPNIGMQKPRREVLKRNRARTRAYQKEDDIRTVMEMMPTDSEIGSNGMLSRICHSSMSNANKIPKKNAKRQSDTQTKSSKHNVNSKKFTEIVIKNKQLSSLIPIITDLISLAAKKQKTSSLKDATTMEALLEFLHEYLAEKMKSSRKSSITSESLRSTSKSSETQRTSKTRSSREFKSNREFVNSALSNGKKSGLTQLKVPQDSADRLLKYRDEYQRLCSLSPMYTSNSLNKPWDVVSWISDKLIDELIVDISKELQMDDLIKKLVDLEFQDF</sequence>
<evidence type="ECO:0000313" key="3">
    <source>
        <dbReference type="EMBL" id="KAG8037446.1"/>
    </source>
</evidence>
<evidence type="ECO:0000256" key="1">
    <source>
        <dbReference type="SAM" id="Coils"/>
    </source>
</evidence>